<protein>
    <recommendedName>
        <fullName evidence="3">Mos1 transposase HTH domain-containing protein</fullName>
    </recommendedName>
</protein>
<evidence type="ECO:0000313" key="2">
    <source>
        <dbReference type="EMBL" id="JAS64898.1"/>
    </source>
</evidence>
<evidence type="ECO:0000256" key="1">
    <source>
        <dbReference type="SAM" id="MobiDB-lite"/>
    </source>
</evidence>
<dbReference type="EMBL" id="GECZ01004871">
    <property type="protein sequence ID" value="JAS64898.1"/>
    <property type="molecule type" value="Transcribed_RNA"/>
</dbReference>
<accession>A0A1B6GR50</accession>
<organism evidence="2">
    <name type="scientific">Cuerna arida</name>
    <dbReference type="NCBI Taxonomy" id="1464854"/>
    <lineage>
        <taxon>Eukaryota</taxon>
        <taxon>Metazoa</taxon>
        <taxon>Ecdysozoa</taxon>
        <taxon>Arthropoda</taxon>
        <taxon>Hexapoda</taxon>
        <taxon>Insecta</taxon>
        <taxon>Pterygota</taxon>
        <taxon>Neoptera</taxon>
        <taxon>Paraneoptera</taxon>
        <taxon>Hemiptera</taxon>
        <taxon>Auchenorrhyncha</taxon>
        <taxon>Membracoidea</taxon>
        <taxon>Cicadellidae</taxon>
        <taxon>Cicadellinae</taxon>
        <taxon>Proconiini</taxon>
        <taxon>Cuerna</taxon>
    </lineage>
</organism>
<gene>
    <name evidence="2" type="ORF">g.41243</name>
</gene>
<feature type="non-terminal residue" evidence="2">
    <location>
        <position position="1"/>
    </location>
</feature>
<proteinExistence type="predicted"/>
<feature type="region of interest" description="Disordered" evidence="1">
    <location>
        <begin position="1"/>
        <end position="53"/>
    </location>
</feature>
<sequence length="109" mass="11832">GTVTRCATTRTSRQHGWTATERWNVPTPRRRQDAPPPSGHPAAPAGSPCRNASSHSACLKMSAATENPANCEVRAVIKFLTAKTCKPIEIYRQLCDVYGNKIITEGGVR</sequence>
<feature type="compositionally biased region" description="Polar residues" evidence="1">
    <location>
        <begin position="1"/>
        <end position="17"/>
    </location>
</feature>
<evidence type="ECO:0008006" key="3">
    <source>
        <dbReference type="Google" id="ProtNLM"/>
    </source>
</evidence>
<dbReference type="AlphaFoldDB" id="A0A1B6GR50"/>
<feature type="non-terminal residue" evidence="2">
    <location>
        <position position="109"/>
    </location>
</feature>
<reference evidence="2" key="1">
    <citation type="submission" date="2015-11" db="EMBL/GenBank/DDBJ databases">
        <title>De novo transcriptome assembly of four potential Pierce s Disease insect vectors from Arizona vineyards.</title>
        <authorList>
            <person name="Tassone E.E."/>
        </authorList>
    </citation>
    <scope>NUCLEOTIDE SEQUENCE</scope>
</reference>
<name>A0A1B6GR50_9HEMI</name>